<protein>
    <submittedName>
        <fullName evidence="1">Uncharacterized protein</fullName>
    </submittedName>
</protein>
<accession>A0A8S5V7T6</accession>
<proteinExistence type="predicted"/>
<sequence length="44" mass="5032">MPLLRRLRSSGRLTSHINYRDIIMLVSTSTTDATDEHHCHNPKG</sequence>
<organism evidence="1">
    <name type="scientific">Myoviridae sp. ctCpP1</name>
    <dbReference type="NCBI Taxonomy" id="2825054"/>
    <lineage>
        <taxon>Viruses</taxon>
        <taxon>Duplodnaviria</taxon>
        <taxon>Heunggongvirae</taxon>
        <taxon>Uroviricota</taxon>
        <taxon>Caudoviricetes</taxon>
    </lineage>
</organism>
<dbReference type="EMBL" id="BK016213">
    <property type="protein sequence ID" value="DAG02679.1"/>
    <property type="molecule type" value="Genomic_DNA"/>
</dbReference>
<reference evidence="1" key="1">
    <citation type="journal article" date="2021" name="Proc. Natl. Acad. Sci. U.S.A.">
        <title>A Catalog of Tens of Thousands of Viruses from Human Metagenomes Reveals Hidden Associations with Chronic Diseases.</title>
        <authorList>
            <person name="Tisza M.J."/>
            <person name="Buck C.B."/>
        </authorList>
    </citation>
    <scope>NUCLEOTIDE SEQUENCE</scope>
    <source>
        <strain evidence="1">CtCpP1</strain>
    </source>
</reference>
<evidence type="ECO:0000313" key="1">
    <source>
        <dbReference type="EMBL" id="DAG02679.1"/>
    </source>
</evidence>
<name>A0A8S5V7T6_9CAUD</name>